<keyword evidence="3" id="KW-1185">Reference proteome</keyword>
<proteinExistence type="predicted"/>
<dbReference type="EMBL" id="JAGIYZ010000001">
    <property type="protein sequence ID" value="MBP0462428.1"/>
    <property type="molecule type" value="Genomic_DNA"/>
</dbReference>
<accession>A0ABS4AM54</accession>
<reference evidence="2 3" key="1">
    <citation type="submission" date="2021-03" db="EMBL/GenBank/DDBJ databases">
        <authorList>
            <person name="So Y."/>
        </authorList>
    </citation>
    <scope>NUCLEOTIDE SEQUENCE [LARGE SCALE GENOMIC DNA]</scope>
    <source>
        <strain evidence="2 3">PWR1</strain>
    </source>
</reference>
<protein>
    <recommendedName>
        <fullName evidence="4">Alpha/beta hydrolase</fullName>
    </recommendedName>
</protein>
<sequence length="220" mass="21514">MIRRSILAGLALAAAPAIAGEYTTYRMVDLPQAAGCPAPALLNLPAGWNSGDAAVVLLTLAPQVDAARDSLVAALLEDHAAVLEVVASRCPGGASDAAGAALGALRELHITEGAGLVVAIGYGPGGRAAAAAADEAEAAARLGPGGPRFAATLVIGDGPPAMLAGPEQPPALRAPLRLSLLCDALAQAGAGAALPSPGACRDALAKAATPDVQPVALRPR</sequence>
<feature type="signal peptide" evidence="1">
    <location>
        <begin position="1"/>
        <end position="19"/>
    </location>
</feature>
<comment type="caution">
    <text evidence="2">The sequence shown here is derived from an EMBL/GenBank/DDBJ whole genome shotgun (WGS) entry which is preliminary data.</text>
</comment>
<evidence type="ECO:0000256" key="1">
    <source>
        <dbReference type="SAM" id="SignalP"/>
    </source>
</evidence>
<dbReference type="Proteomes" id="UP000680815">
    <property type="component" value="Unassembled WGS sequence"/>
</dbReference>
<name>A0ABS4AM54_9PROT</name>
<organism evidence="2 3">
    <name type="scientific">Roseomonas nitratireducens</name>
    <dbReference type="NCBI Taxonomy" id="2820810"/>
    <lineage>
        <taxon>Bacteria</taxon>
        <taxon>Pseudomonadati</taxon>
        <taxon>Pseudomonadota</taxon>
        <taxon>Alphaproteobacteria</taxon>
        <taxon>Acetobacterales</taxon>
        <taxon>Roseomonadaceae</taxon>
        <taxon>Roseomonas</taxon>
    </lineage>
</organism>
<gene>
    <name evidence="2" type="ORF">J5Y09_00765</name>
</gene>
<dbReference type="RefSeq" id="WP_209349803.1">
    <property type="nucleotide sequence ID" value="NZ_JAGIYZ010000001.1"/>
</dbReference>
<evidence type="ECO:0000313" key="3">
    <source>
        <dbReference type="Proteomes" id="UP000680815"/>
    </source>
</evidence>
<keyword evidence="1" id="KW-0732">Signal</keyword>
<evidence type="ECO:0008006" key="4">
    <source>
        <dbReference type="Google" id="ProtNLM"/>
    </source>
</evidence>
<feature type="chain" id="PRO_5045992463" description="Alpha/beta hydrolase" evidence="1">
    <location>
        <begin position="20"/>
        <end position="220"/>
    </location>
</feature>
<evidence type="ECO:0000313" key="2">
    <source>
        <dbReference type="EMBL" id="MBP0462428.1"/>
    </source>
</evidence>